<name>C5L6V4_PERM5</name>
<evidence type="ECO:0000313" key="3">
    <source>
        <dbReference type="EMBL" id="EER07216.1"/>
    </source>
</evidence>
<feature type="region of interest" description="Disordered" evidence="2">
    <location>
        <begin position="1"/>
        <end position="35"/>
    </location>
</feature>
<protein>
    <submittedName>
        <fullName evidence="3">Uncharacterized protein</fullName>
    </submittedName>
</protein>
<dbReference type="Proteomes" id="UP000007800">
    <property type="component" value="Unassembled WGS sequence"/>
</dbReference>
<organism evidence="4">
    <name type="scientific">Perkinsus marinus (strain ATCC 50983 / TXsc)</name>
    <dbReference type="NCBI Taxonomy" id="423536"/>
    <lineage>
        <taxon>Eukaryota</taxon>
        <taxon>Sar</taxon>
        <taxon>Alveolata</taxon>
        <taxon>Perkinsozoa</taxon>
        <taxon>Perkinsea</taxon>
        <taxon>Perkinsida</taxon>
        <taxon>Perkinsidae</taxon>
        <taxon>Perkinsus</taxon>
    </lineage>
</organism>
<feature type="coiled-coil region" evidence="1">
    <location>
        <begin position="46"/>
        <end position="73"/>
    </location>
</feature>
<reference evidence="3 4" key="1">
    <citation type="submission" date="2008-07" db="EMBL/GenBank/DDBJ databases">
        <authorList>
            <person name="El-Sayed N."/>
            <person name="Caler E."/>
            <person name="Inman J."/>
            <person name="Amedeo P."/>
            <person name="Hass B."/>
            <person name="Wortman J."/>
        </authorList>
    </citation>
    <scope>NUCLEOTIDE SEQUENCE [LARGE SCALE GENOMIC DNA]</scope>
    <source>
        <strain evidence="4">ATCC 50983 / TXsc</strain>
    </source>
</reference>
<dbReference type="InParanoid" id="C5L6V4"/>
<proteinExistence type="predicted"/>
<gene>
    <name evidence="3" type="ORF">Pmar_PMAR020375</name>
</gene>
<keyword evidence="4" id="KW-1185">Reference proteome</keyword>
<dbReference type="OrthoDB" id="10330783at2759"/>
<dbReference type="EMBL" id="GG679899">
    <property type="protein sequence ID" value="EER07216.1"/>
    <property type="molecule type" value="Genomic_DNA"/>
</dbReference>
<feature type="compositionally biased region" description="Polar residues" evidence="2">
    <location>
        <begin position="1"/>
        <end position="31"/>
    </location>
</feature>
<dbReference type="RefSeq" id="XP_002775400.1">
    <property type="nucleotide sequence ID" value="XM_002775354.1"/>
</dbReference>
<sequence length="430" mass="47535">METTQQFIERSHHSSYAASSPRRLNSSQRVFSNGGLPGPDEIEFVSSEAINQVHELEAQRDSLLAEMKELKRRRHQNEIGIWKTTNQLDEGNRLAVDLARKCEILDRENAAKSNSLKGARRDYNRAEKEVSEQERFSEQMSRQLLDIKAEIIRTKPHILSARKQLGVVETEKDRVVASVGRMEREYRATSSRMNELTRHSAELTRTLQEAVTDGNLHGCSPGVDYCIGTCITAQDCDSSGVNARSYRCVHGTPGSSGFHGICVHEASFKDMPGMGVMKQLSFMSQSKLVQQALHPSRVGRVLQEPGATVQDNNNNKQRLQTLAAANAALDALGRRYGLTADHDYQSLKKHLSDLGKALPSPPLFDPPNIEDSLANGVKGAVHTMLHPLESVPSAETHSHWPPQVSAPRPGHGDSSSQTVHHAGGFVYTIQ</sequence>
<feature type="coiled-coil region" evidence="1">
    <location>
        <begin position="109"/>
        <end position="143"/>
    </location>
</feature>
<accession>C5L6V4</accession>
<dbReference type="AlphaFoldDB" id="C5L6V4"/>
<dbReference type="GeneID" id="9041522"/>
<feature type="region of interest" description="Disordered" evidence="2">
    <location>
        <begin position="392"/>
        <end position="423"/>
    </location>
</feature>
<evidence type="ECO:0000256" key="1">
    <source>
        <dbReference type="SAM" id="Coils"/>
    </source>
</evidence>
<evidence type="ECO:0000256" key="2">
    <source>
        <dbReference type="SAM" id="MobiDB-lite"/>
    </source>
</evidence>
<evidence type="ECO:0000313" key="4">
    <source>
        <dbReference type="Proteomes" id="UP000007800"/>
    </source>
</evidence>
<keyword evidence="1" id="KW-0175">Coiled coil</keyword>